<dbReference type="PROSITE" id="PS52019">
    <property type="entry name" value="PKS_MFAS_DH"/>
    <property type="match status" value="1"/>
</dbReference>
<evidence type="ECO:0000259" key="3">
    <source>
        <dbReference type="PROSITE" id="PS52019"/>
    </source>
</evidence>
<dbReference type="InterPro" id="IPR036291">
    <property type="entry name" value="NAD(P)-bd_dom_sf"/>
</dbReference>
<dbReference type="InterPro" id="IPR042104">
    <property type="entry name" value="PKS_dehydratase_sf"/>
</dbReference>
<evidence type="ECO:0000313" key="5">
    <source>
        <dbReference type="Proteomes" id="UP000636505"/>
    </source>
</evidence>
<feature type="domain" description="PKS/mFAS DH" evidence="3">
    <location>
        <begin position="283"/>
        <end position="565"/>
    </location>
</feature>
<evidence type="ECO:0000313" key="4">
    <source>
        <dbReference type="EMBL" id="MBE9077342.1"/>
    </source>
</evidence>
<feature type="region of interest" description="C-terminal hotdog fold" evidence="2">
    <location>
        <begin position="420"/>
        <end position="565"/>
    </location>
</feature>
<feature type="active site" description="Proton acceptor; for dehydratase activity" evidence="2">
    <location>
        <position position="315"/>
    </location>
</feature>
<comment type="caution">
    <text evidence="4">The sequence shown here is derived from an EMBL/GenBank/DDBJ whole genome shotgun (WGS) entry which is preliminary data.</text>
</comment>
<dbReference type="EMBL" id="JADEXG010000015">
    <property type="protein sequence ID" value="MBE9077342.1"/>
    <property type="molecule type" value="Genomic_DNA"/>
</dbReference>
<dbReference type="Gene3D" id="3.40.50.720">
    <property type="entry name" value="NAD(P)-binding Rossmann-like Domain"/>
    <property type="match status" value="1"/>
</dbReference>
<dbReference type="InterPro" id="IPR049900">
    <property type="entry name" value="PKS_mFAS_DH"/>
</dbReference>
<dbReference type="InterPro" id="IPR013968">
    <property type="entry name" value="PKS_KR"/>
</dbReference>
<dbReference type="GO" id="GO:0004312">
    <property type="term" value="F:fatty acid synthase activity"/>
    <property type="evidence" value="ECO:0007669"/>
    <property type="project" value="TreeGrafter"/>
</dbReference>
<reference evidence="4" key="1">
    <citation type="submission" date="2020-10" db="EMBL/GenBank/DDBJ databases">
        <authorList>
            <person name="Castelo-Branco R."/>
            <person name="Eusebio N."/>
            <person name="Adriana R."/>
            <person name="Vieira A."/>
            <person name="Brugerolle De Fraissinette N."/>
            <person name="Rezende De Castro R."/>
            <person name="Schneider M.P."/>
            <person name="Vasconcelos V."/>
            <person name="Leao P.N."/>
        </authorList>
    </citation>
    <scope>NUCLEOTIDE SEQUENCE</scope>
    <source>
        <strain evidence="4">LEGE 07310</strain>
    </source>
</reference>
<evidence type="ECO:0000256" key="2">
    <source>
        <dbReference type="PROSITE-ProRule" id="PRU01363"/>
    </source>
</evidence>
<feature type="active site" description="Proton donor; for dehydratase activity" evidence="2">
    <location>
        <position position="482"/>
    </location>
</feature>
<sequence length="588" mass="64422">MTTSTKIHSNSVILVSGGARGVTAQCVIELARQYRCRFVLLGRSAMAEPEPAWAEGCCEEAELKRQIMQALLAQGEKPKPAAVEQRYRQIVGQREIIATLSAIQQVGGQAEYMSADITDEAALQQAVTGAIAGPITGLIHGAGALADKRIEHKTDSDFERVYNTKVTGLNNLLSCVDPSQLDFLVLFSSFVGFYGNAGQADYALANEILNKTAHRLQRRYPSCHVVAVGWGPWDGGMVTAELKRHFAQLEMALIPPAYGAQLLAAELAESSPAATQLTVMSRPIELPAGGPYGQGHRHRVRRQLTLATNPFVREHVIGSQPVLPAMCGLSWIANGGEQLYPGYRFTGARDFKVLKGIVFDRTLAPAYTLELTERQADETTVTLEAGVWSEGTRGLQRYHYRTELMLTRTPSALETGARSHPPAPPTALYQDGTLFHQPGFQSLRTLLEISEKSLVVQCHLPTLSRLQQGQFPVRTFNPYTADAFYQCLLAWVRKQRDLGSLPSQFGHMQQLQPLSFDQTFTISLEILAEDESTVTAHGTAHRADGTLCMQVEAMQVVKSARLKSLFLENVCSESVPETDSERAVALAS</sequence>
<dbReference type="Gene3D" id="3.10.129.110">
    <property type="entry name" value="Polyketide synthase dehydratase"/>
    <property type="match status" value="1"/>
</dbReference>
<dbReference type="Proteomes" id="UP000636505">
    <property type="component" value="Unassembled WGS sequence"/>
</dbReference>
<protein>
    <submittedName>
        <fullName evidence="4">SDR family NAD(P)-dependent oxidoreductase</fullName>
    </submittedName>
</protein>
<dbReference type="PANTHER" id="PTHR43775">
    <property type="entry name" value="FATTY ACID SYNTHASE"/>
    <property type="match status" value="1"/>
</dbReference>
<dbReference type="CDD" id="cd08953">
    <property type="entry name" value="KR_2_SDR_x"/>
    <property type="match status" value="1"/>
</dbReference>
<dbReference type="RefSeq" id="WP_193906000.1">
    <property type="nucleotide sequence ID" value="NZ_JADEXG010000015.1"/>
</dbReference>
<dbReference type="InterPro" id="IPR049551">
    <property type="entry name" value="PKS_DH_C"/>
</dbReference>
<dbReference type="GO" id="GO:0006633">
    <property type="term" value="P:fatty acid biosynthetic process"/>
    <property type="evidence" value="ECO:0007669"/>
    <property type="project" value="TreeGrafter"/>
</dbReference>
<dbReference type="InterPro" id="IPR050091">
    <property type="entry name" value="PKS_NRPS_Biosynth_Enz"/>
</dbReference>
<evidence type="ECO:0000256" key="1">
    <source>
        <dbReference type="ARBA" id="ARBA00022679"/>
    </source>
</evidence>
<dbReference type="SMART" id="SM00822">
    <property type="entry name" value="PKS_KR"/>
    <property type="match status" value="1"/>
</dbReference>
<dbReference type="AlphaFoldDB" id="A0A8J7A654"/>
<name>A0A8J7A654_9CYAN</name>
<accession>A0A8J7A654</accession>
<gene>
    <name evidence="4" type="ORF">IQ241_08540</name>
</gene>
<dbReference type="Pfam" id="PF14765">
    <property type="entry name" value="PS-DH"/>
    <property type="match status" value="1"/>
</dbReference>
<dbReference type="SUPFAM" id="SSF51735">
    <property type="entry name" value="NAD(P)-binding Rossmann-fold domains"/>
    <property type="match status" value="1"/>
</dbReference>
<proteinExistence type="predicted"/>
<keyword evidence="5" id="KW-1185">Reference proteome</keyword>
<keyword evidence="1" id="KW-0808">Transferase</keyword>
<dbReference type="Pfam" id="PF08659">
    <property type="entry name" value="KR"/>
    <property type="match status" value="1"/>
</dbReference>
<dbReference type="PANTHER" id="PTHR43775:SF51">
    <property type="entry name" value="INACTIVE PHENOLPHTHIOCEROL SYNTHESIS POLYKETIDE SYNTHASE TYPE I PKS1-RELATED"/>
    <property type="match status" value="1"/>
</dbReference>
<organism evidence="4 5">
    <name type="scientific">Vasconcelosia minhoensis LEGE 07310</name>
    <dbReference type="NCBI Taxonomy" id="915328"/>
    <lineage>
        <taxon>Bacteria</taxon>
        <taxon>Bacillati</taxon>
        <taxon>Cyanobacteriota</taxon>
        <taxon>Cyanophyceae</taxon>
        <taxon>Nodosilineales</taxon>
        <taxon>Cymatolegaceae</taxon>
        <taxon>Vasconcelosia</taxon>
        <taxon>Vasconcelosia minhoensis</taxon>
    </lineage>
</organism>
<feature type="region of interest" description="N-terminal hotdog fold" evidence="2">
    <location>
        <begin position="283"/>
        <end position="403"/>
    </location>
</feature>
<dbReference type="InterPro" id="IPR057326">
    <property type="entry name" value="KR_dom"/>
</dbReference>